<evidence type="ECO:0000313" key="2">
    <source>
        <dbReference type="EMBL" id="CAJ1967827.1"/>
    </source>
</evidence>
<gene>
    <name evidence="2" type="ORF">CYCCA115_LOCUS22955</name>
</gene>
<sequence length="536" mass="59886">MPPVLDPKNSKVDGLAFIGLSLTRKSDKGHPESETHQESFDFNLVQDRDYKNIGATNDDGWLVGGGEPGPPTSYKLKAKDSGHVEIIRLGTYEPKWGGIALQDVLDVMTNGTILIPQIEVLPTAVMANPDQPPELEVRFDMEPPYAPTPKTIDDEGLPINWQLRFLHNQLFKAMEFPSRFCPGPFHSTILRKAEFRSPKHEKAYFEECEQVLQEWRIEGPKPLNTVPRTLTGEVVIEKEEEEAVKKEEEVPAKEEEEKEGEEKEEGDTTTTTTTTAAVAPPAGNHSGVWLFTDRQNISHFFAPNFLPPYNTPEKKKIICDVLAESWDEKTLSWKPTPKKQAPFISNLMNKATTAVATSSIGTTIATNKNISNNIKNSKKKKEKVPIAKPVFDSNVSVQLNPSGKFLSVSNNGKLVLLPKWNQARCTFKLWRQDRLSQDGEEMEQVIGLQFAANETWVGINMFGNAMCVANQFCGSDNSAKREAWSLENDMSNTPLMNAAAGWGSGNYLMVEGDATIKLVQLRERKKAALWCIKNLE</sequence>
<comment type="caution">
    <text evidence="2">The sequence shown here is derived from an EMBL/GenBank/DDBJ whole genome shotgun (WGS) entry which is preliminary data.</text>
</comment>
<dbReference type="EMBL" id="CAKOGP040002347">
    <property type="protein sequence ID" value="CAJ1967827.1"/>
    <property type="molecule type" value="Genomic_DNA"/>
</dbReference>
<organism evidence="2 3">
    <name type="scientific">Cylindrotheca closterium</name>
    <dbReference type="NCBI Taxonomy" id="2856"/>
    <lineage>
        <taxon>Eukaryota</taxon>
        <taxon>Sar</taxon>
        <taxon>Stramenopiles</taxon>
        <taxon>Ochrophyta</taxon>
        <taxon>Bacillariophyta</taxon>
        <taxon>Bacillariophyceae</taxon>
        <taxon>Bacillariophycidae</taxon>
        <taxon>Bacillariales</taxon>
        <taxon>Bacillariaceae</taxon>
        <taxon>Cylindrotheca</taxon>
    </lineage>
</organism>
<dbReference type="Proteomes" id="UP001295423">
    <property type="component" value="Unassembled WGS sequence"/>
</dbReference>
<reference evidence="2" key="1">
    <citation type="submission" date="2023-08" db="EMBL/GenBank/DDBJ databases">
        <authorList>
            <person name="Audoor S."/>
            <person name="Bilcke G."/>
        </authorList>
    </citation>
    <scope>NUCLEOTIDE SEQUENCE</scope>
</reference>
<evidence type="ECO:0000313" key="3">
    <source>
        <dbReference type="Proteomes" id="UP001295423"/>
    </source>
</evidence>
<protein>
    <submittedName>
        <fullName evidence="2">Uncharacterized protein</fullName>
    </submittedName>
</protein>
<proteinExistence type="predicted"/>
<accession>A0AAD2GBL9</accession>
<feature type="region of interest" description="Disordered" evidence="1">
    <location>
        <begin position="240"/>
        <end position="281"/>
    </location>
</feature>
<name>A0AAD2GBL9_9STRA</name>
<keyword evidence="3" id="KW-1185">Reference proteome</keyword>
<dbReference type="AlphaFoldDB" id="A0AAD2GBL9"/>
<feature type="compositionally biased region" description="Basic and acidic residues" evidence="1">
    <location>
        <begin position="243"/>
        <end position="255"/>
    </location>
</feature>
<evidence type="ECO:0000256" key="1">
    <source>
        <dbReference type="SAM" id="MobiDB-lite"/>
    </source>
</evidence>
<feature type="compositionally biased region" description="Acidic residues" evidence="1">
    <location>
        <begin position="256"/>
        <end position="267"/>
    </location>
</feature>
<feature type="compositionally biased region" description="Low complexity" evidence="1">
    <location>
        <begin position="268"/>
        <end position="281"/>
    </location>
</feature>